<dbReference type="AlphaFoldDB" id="A0AAW0AJG2"/>
<keyword evidence="3" id="KW-1185">Reference proteome</keyword>
<evidence type="ECO:0000313" key="3">
    <source>
        <dbReference type="Proteomes" id="UP001362999"/>
    </source>
</evidence>
<feature type="compositionally biased region" description="Pro residues" evidence="1">
    <location>
        <begin position="143"/>
        <end position="152"/>
    </location>
</feature>
<evidence type="ECO:0000313" key="2">
    <source>
        <dbReference type="EMBL" id="KAK7013183.1"/>
    </source>
</evidence>
<feature type="compositionally biased region" description="Low complexity" evidence="1">
    <location>
        <begin position="262"/>
        <end position="277"/>
    </location>
</feature>
<dbReference type="Proteomes" id="UP001362999">
    <property type="component" value="Unassembled WGS sequence"/>
</dbReference>
<feature type="compositionally biased region" description="Basic residues" evidence="1">
    <location>
        <begin position="309"/>
        <end position="319"/>
    </location>
</feature>
<feature type="compositionally biased region" description="Low complexity" evidence="1">
    <location>
        <begin position="87"/>
        <end position="101"/>
    </location>
</feature>
<organism evidence="2 3">
    <name type="scientific">Favolaschia claudopus</name>
    <dbReference type="NCBI Taxonomy" id="2862362"/>
    <lineage>
        <taxon>Eukaryota</taxon>
        <taxon>Fungi</taxon>
        <taxon>Dikarya</taxon>
        <taxon>Basidiomycota</taxon>
        <taxon>Agaricomycotina</taxon>
        <taxon>Agaricomycetes</taxon>
        <taxon>Agaricomycetidae</taxon>
        <taxon>Agaricales</taxon>
        <taxon>Marasmiineae</taxon>
        <taxon>Mycenaceae</taxon>
        <taxon>Favolaschia</taxon>
    </lineage>
</organism>
<accession>A0AAW0AJG2</accession>
<feature type="compositionally biased region" description="Polar residues" evidence="1">
    <location>
        <begin position="299"/>
        <end position="308"/>
    </location>
</feature>
<feature type="compositionally biased region" description="Low complexity" evidence="1">
    <location>
        <begin position="226"/>
        <end position="246"/>
    </location>
</feature>
<feature type="region of interest" description="Disordered" evidence="1">
    <location>
        <begin position="1"/>
        <end position="191"/>
    </location>
</feature>
<gene>
    <name evidence="2" type="ORF">R3P38DRAFT_2788492</name>
</gene>
<feature type="region of interest" description="Disordered" evidence="1">
    <location>
        <begin position="203"/>
        <end position="323"/>
    </location>
</feature>
<proteinExistence type="predicted"/>
<comment type="caution">
    <text evidence="2">The sequence shown here is derived from an EMBL/GenBank/DDBJ whole genome shotgun (WGS) entry which is preliminary data.</text>
</comment>
<evidence type="ECO:0000256" key="1">
    <source>
        <dbReference type="SAM" id="MobiDB-lite"/>
    </source>
</evidence>
<name>A0AAW0AJG2_9AGAR</name>
<reference evidence="2 3" key="1">
    <citation type="journal article" date="2024" name="J Genomics">
        <title>Draft genome sequencing and assembly of Favolaschia claudopus CIRM-BRFM 2984 isolated from oak limbs.</title>
        <authorList>
            <person name="Navarro D."/>
            <person name="Drula E."/>
            <person name="Chaduli D."/>
            <person name="Cazenave R."/>
            <person name="Ahrendt S."/>
            <person name="Wang J."/>
            <person name="Lipzen A."/>
            <person name="Daum C."/>
            <person name="Barry K."/>
            <person name="Grigoriev I.V."/>
            <person name="Favel A."/>
            <person name="Rosso M.N."/>
            <person name="Martin F."/>
        </authorList>
    </citation>
    <scope>NUCLEOTIDE SEQUENCE [LARGE SCALE GENOMIC DNA]</scope>
    <source>
        <strain evidence="2 3">CIRM-BRFM 2984</strain>
    </source>
</reference>
<protein>
    <submittedName>
        <fullName evidence="2">Uncharacterized protein</fullName>
    </submittedName>
</protein>
<feature type="compositionally biased region" description="Polar residues" evidence="1">
    <location>
        <begin position="176"/>
        <end position="190"/>
    </location>
</feature>
<dbReference type="EMBL" id="JAWWNJ010000060">
    <property type="protein sequence ID" value="KAK7013183.1"/>
    <property type="molecule type" value="Genomic_DNA"/>
</dbReference>
<sequence>MALTQSPSAIHHHRRHPSAPVVHVQPTRTPGLLTLSKPPRANNKSSPRPRAAITSPHIRPQTLTGGTSGPLNRPPRRRQLLHEDEPSPTASIPAPTPTISAGAPLIPHLPAARQPSPDPFAAPPQSSCEAAPPPPNKRRHPTKPIPVPPPVPNVNNNLSRSDPVLSHMPRRPADTTRISSPAQRTTTLDSASFAHARSTSVSLDLGDTDFPICDDTTDVDPGSRPSTPVRSSAFTSSSPVPASPTTPRRPKPTLHLSEPRTPTARPANLPLLPPSALRIPPRTAPLSSVNPGSFPFPPSNGTSPSPHTSPKRRESRRTKHLSEGVVLPPLFPFVFPKGEEGFAHAEIEEQSGRRSRSSERDLLGVAGNTLFASSMFQNSPSPEDLPPPLF</sequence>